<dbReference type="AlphaFoldDB" id="A0A547PRA7"/>
<dbReference type="SUPFAM" id="SSF111369">
    <property type="entry name" value="HlyD-like secretion proteins"/>
    <property type="match status" value="1"/>
</dbReference>
<gene>
    <name evidence="10" type="ORF">FEV53_13825</name>
</gene>
<keyword evidence="6 8" id="KW-0472">Membrane</keyword>
<dbReference type="Pfam" id="PF26002">
    <property type="entry name" value="Beta-barrel_AprE"/>
    <property type="match status" value="1"/>
</dbReference>
<dbReference type="RefSeq" id="WP_142835411.1">
    <property type="nucleotide sequence ID" value="NZ_VFSV01000027.1"/>
</dbReference>
<dbReference type="Proteomes" id="UP000318590">
    <property type="component" value="Unassembled WGS sequence"/>
</dbReference>
<evidence type="ECO:0000256" key="4">
    <source>
        <dbReference type="ARBA" id="ARBA00022692"/>
    </source>
</evidence>
<keyword evidence="4 8" id="KW-0812">Transmembrane</keyword>
<feature type="coiled-coil region" evidence="7">
    <location>
        <begin position="94"/>
        <end position="121"/>
    </location>
</feature>
<evidence type="ECO:0000313" key="10">
    <source>
        <dbReference type="EMBL" id="TRD16677.1"/>
    </source>
</evidence>
<keyword evidence="3" id="KW-0813">Transport</keyword>
<comment type="similarity">
    <text evidence="2">Belongs to the membrane fusion protein (MFP) (TC 8.A.1) family.</text>
</comment>
<keyword evidence="5 8" id="KW-1133">Transmembrane helix</keyword>
<comment type="caution">
    <text evidence="10">The sequence shown here is derived from an EMBL/GenBank/DDBJ whole genome shotgun (WGS) entry which is preliminary data.</text>
</comment>
<sequence length="398" mass="44116">MSSAHLIIYDSALARDDTGRGPSLVIWLSLAAVAIFVGWAAFAMLDEIVRGEGEVISSSRTQSIQSLEGGILSEVLVHEGQEVEAGTVLARLNDTSVRAEVEDLQEQIAALELRRLRLGAEQAGAMEFDVPIEMASQYRGLVDTEQALLTARLTDFESRRAGAMAIVEQTKREKDTMEDLDRQNLVAEIEVTRARKAYMDAKRVHDDIVTTLQLERAQQVRDVISEIGTLRQALAARQDELTRTELRAPMRGIVNRVDITTIGGVVGSGQQIMELIPLNEQLLFEARVKPSDIAGLRIGQEATVKLSAYDYSIYGMLDGKIDVISADTVVDPDDRSAQPQPYYKVTVSIDLDNLTERQREIVLRPGMQGQVELYTGAKSVLRYLLKPLYRSSEALTER</sequence>
<protein>
    <submittedName>
        <fullName evidence="10">HlyD family efflux transporter periplasmic adaptor subunit</fullName>
    </submittedName>
</protein>
<dbReference type="PROSITE" id="PS00543">
    <property type="entry name" value="HLYD_FAMILY"/>
    <property type="match status" value="1"/>
</dbReference>
<dbReference type="Gene3D" id="2.40.30.170">
    <property type="match status" value="1"/>
</dbReference>
<dbReference type="PANTHER" id="PTHR30386:SF26">
    <property type="entry name" value="TRANSPORT PROTEIN COMB"/>
    <property type="match status" value="1"/>
</dbReference>
<proteinExistence type="inferred from homology"/>
<keyword evidence="11" id="KW-1185">Reference proteome</keyword>
<evidence type="ECO:0000256" key="8">
    <source>
        <dbReference type="SAM" id="Phobius"/>
    </source>
</evidence>
<dbReference type="InterPro" id="IPR006144">
    <property type="entry name" value="Secretion_HlyD_CS"/>
</dbReference>
<evidence type="ECO:0000259" key="9">
    <source>
        <dbReference type="Pfam" id="PF26002"/>
    </source>
</evidence>
<organism evidence="10 11">
    <name type="scientific">Palleronia caenipelagi</name>
    <dbReference type="NCBI Taxonomy" id="2489174"/>
    <lineage>
        <taxon>Bacteria</taxon>
        <taxon>Pseudomonadati</taxon>
        <taxon>Pseudomonadota</taxon>
        <taxon>Alphaproteobacteria</taxon>
        <taxon>Rhodobacterales</taxon>
        <taxon>Roseobacteraceae</taxon>
        <taxon>Palleronia</taxon>
    </lineage>
</organism>
<dbReference type="GO" id="GO:0009306">
    <property type="term" value="P:protein secretion"/>
    <property type="evidence" value="ECO:0007669"/>
    <property type="project" value="InterPro"/>
</dbReference>
<evidence type="ECO:0000256" key="5">
    <source>
        <dbReference type="ARBA" id="ARBA00022989"/>
    </source>
</evidence>
<dbReference type="EMBL" id="VFSV01000027">
    <property type="protein sequence ID" value="TRD16677.1"/>
    <property type="molecule type" value="Genomic_DNA"/>
</dbReference>
<evidence type="ECO:0000256" key="2">
    <source>
        <dbReference type="ARBA" id="ARBA00009477"/>
    </source>
</evidence>
<dbReference type="PRINTS" id="PR01490">
    <property type="entry name" value="RTXTOXIND"/>
</dbReference>
<evidence type="ECO:0000256" key="7">
    <source>
        <dbReference type="SAM" id="Coils"/>
    </source>
</evidence>
<dbReference type="InterPro" id="IPR058982">
    <property type="entry name" value="Beta-barrel_AprE"/>
</dbReference>
<evidence type="ECO:0000256" key="1">
    <source>
        <dbReference type="ARBA" id="ARBA00004167"/>
    </source>
</evidence>
<dbReference type="Gene3D" id="2.40.50.100">
    <property type="match status" value="1"/>
</dbReference>
<dbReference type="OrthoDB" id="9810980at2"/>
<reference evidence="10 11" key="1">
    <citation type="submission" date="2019-06" db="EMBL/GenBank/DDBJ databases">
        <title>Paenimaribius caenipelagi gen. nov., sp. nov., isolated from a tidal flat.</title>
        <authorList>
            <person name="Yoon J.-H."/>
        </authorList>
    </citation>
    <scope>NUCLEOTIDE SEQUENCE [LARGE SCALE GENOMIC DNA]</scope>
    <source>
        <strain evidence="10 11">JBTF-M29</strain>
    </source>
</reference>
<feature type="domain" description="AprE-like beta-barrel" evidence="9">
    <location>
        <begin position="282"/>
        <end position="376"/>
    </location>
</feature>
<evidence type="ECO:0000313" key="11">
    <source>
        <dbReference type="Proteomes" id="UP000318590"/>
    </source>
</evidence>
<keyword evidence="7" id="KW-0175">Coiled coil</keyword>
<dbReference type="GO" id="GO:0016020">
    <property type="term" value="C:membrane"/>
    <property type="evidence" value="ECO:0007669"/>
    <property type="project" value="UniProtKB-SubCell"/>
</dbReference>
<evidence type="ECO:0000256" key="3">
    <source>
        <dbReference type="ARBA" id="ARBA00022448"/>
    </source>
</evidence>
<accession>A0A547PRA7</accession>
<dbReference type="InterPro" id="IPR050739">
    <property type="entry name" value="MFP"/>
</dbReference>
<name>A0A547PRA7_9RHOB</name>
<dbReference type="PANTHER" id="PTHR30386">
    <property type="entry name" value="MEMBRANE FUSION SUBUNIT OF EMRAB-TOLC MULTIDRUG EFFLUX PUMP"/>
    <property type="match status" value="1"/>
</dbReference>
<comment type="subcellular location">
    <subcellularLocation>
        <location evidence="1">Membrane</location>
        <topology evidence="1">Single-pass membrane protein</topology>
    </subcellularLocation>
</comment>
<feature type="transmembrane region" description="Helical" evidence="8">
    <location>
        <begin position="24"/>
        <end position="45"/>
    </location>
</feature>
<evidence type="ECO:0000256" key="6">
    <source>
        <dbReference type="ARBA" id="ARBA00023136"/>
    </source>
</evidence>